<evidence type="ECO:0000313" key="2">
    <source>
        <dbReference type="EMBL" id="JAD22352.1"/>
    </source>
</evidence>
<organism evidence="2">
    <name type="scientific">Arundo donax</name>
    <name type="common">Giant reed</name>
    <name type="synonym">Donax arundinaceus</name>
    <dbReference type="NCBI Taxonomy" id="35708"/>
    <lineage>
        <taxon>Eukaryota</taxon>
        <taxon>Viridiplantae</taxon>
        <taxon>Streptophyta</taxon>
        <taxon>Embryophyta</taxon>
        <taxon>Tracheophyta</taxon>
        <taxon>Spermatophyta</taxon>
        <taxon>Magnoliopsida</taxon>
        <taxon>Liliopsida</taxon>
        <taxon>Poales</taxon>
        <taxon>Poaceae</taxon>
        <taxon>PACMAD clade</taxon>
        <taxon>Arundinoideae</taxon>
        <taxon>Arundineae</taxon>
        <taxon>Arundo</taxon>
    </lineage>
</organism>
<dbReference type="EMBL" id="GBRH01275543">
    <property type="protein sequence ID" value="JAD22352.1"/>
    <property type="molecule type" value="Transcribed_RNA"/>
</dbReference>
<dbReference type="AlphaFoldDB" id="A0A0A8YHX0"/>
<evidence type="ECO:0000256" key="1">
    <source>
        <dbReference type="SAM" id="MobiDB-lite"/>
    </source>
</evidence>
<reference evidence="2" key="1">
    <citation type="submission" date="2014-09" db="EMBL/GenBank/DDBJ databases">
        <authorList>
            <person name="Magalhaes I.L.F."/>
            <person name="Oliveira U."/>
            <person name="Santos F.R."/>
            <person name="Vidigal T.H.D.A."/>
            <person name="Brescovit A.D."/>
            <person name="Santos A.J."/>
        </authorList>
    </citation>
    <scope>NUCLEOTIDE SEQUENCE</scope>
    <source>
        <tissue evidence="2">Shoot tissue taken approximately 20 cm above the soil surface</tissue>
    </source>
</reference>
<reference evidence="2" key="2">
    <citation type="journal article" date="2015" name="Data Brief">
        <title>Shoot transcriptome of the giant reed, Arundo donax.</title>
        <authorList>
            <person name="Barrero R.A."/>
            <person name="Guerrero F.D."/>
            <person name="Moolhuijzen P."/>
            <person name="Goolsby J.A."/>
            <person name="Tidwell J."/>
            <person name="Bellgard S.E."/>
            <person name="Bellgard M.I."/>
        </authorList>
    </citation>
    <scope>NUCLEOTIDE SEQUENCE</scope>
    <source>
        <tissue evidence="2">Shoot tissue taken approximately 20 cm above the soil surface</tissue>
    </source>
</reference>
<name>A0A0A8YHX0_ARUDO</name>
<feature type="compositionally biased region" description="Basic and acidic residues" evidence="1">
    <location>
        <begin position="47"/>
        <end position="60"/>
    </location>
</feature>
<protein>
    <submittedName>
        <fullName evidence="2">Uncharacterized protein</fullName>
    </submittedName>
</protein>
<proteinExistence type="predicted"/>
<accession>A0A0A8YHX0</accession>
<sequence>MQPHHRSMPISTPRQAVSPAATRHAPGRLPELQDCRRRRLLPEPDEPGPHTERSGARRGDTNFVGIRVEEMETMAWLSLAISRKVELHSGAQLASSTCPSCL</sequence>
<feature type="region of interest" description="Disordered" evidence="1">
    <location>
        <begin position="1"/>
        <end position="62"/>
    </location>
</feature>